<evidence type="ECO:0000256" key="1">
    <source>
        <dbReference type="SAM" id="MobiDB-lite"/>
    </source>
</evidence>
<dbReference type="STRING" id="5599.A0A177DWQ4"/>
<name>A0A177DWQ4_ALTAL</name>
<accession>A0A177DWQ4</accession>
<dbReference type="AlphaFoldDB" id="A0A177DWQ4"/>
<evidence type="ECO:0000313" key="3">
    <source>
        <dbReference type="EMBL" id="RYN83196.1"/>
    </source>
</evidence>
<protein>
    <submittedName>
        <fullName evidence="2">Uncharacterized protein</fullName>
    </submittedName>
</protein>
<feature type="region of interest" description="Disordered" evidence="1">
    <location>
        <begin position="229"/>
        <end position="250"/>
    </location>
</feature>
<dbReference type="OMA" id="RGSHFFQ"/>
<reference evidence="2 4" key="1">
    <citation type="submission" date="2016-05" db="EMBL/GenBank/DDBJ databases">
        <title>Comparative analysis of secretome profiles of manganese(II)-oxidizing ascomycete fungi.</title>
        <authorList>
            <consortium name="DOE Joint Genome Institute"/>
            <person name="Zeiner C.A."/>
            <person name="Purvine S.O."/>
            <person name="Zink E.M."/>
            <person name="Wu S."/>
            <person name="Pasa-Tolic L."/>
            <person name="Chaput D.L."/>
            <person name="Haridas S."/>
            <person name="Grigoriev I.V."/>
            <person name="Santelli C.M."/>
            <person name="Hansel C.M."/>
        </authorList>
    </citation>
    <scope>NUCLEOTIDE SEQUENCE [LARGE SCALE GENOMIC DNA]</scope>
    <source>
        <strain evidence="2 4">SRC1lrK2f</strain>
    </source>
</reference>
<dbReference type="KEGG" id="aalt:CC77DRAFT_1047699"/>
<feature type="compositionally biased region" description="Basic and acidic residues" evidence="1">
    <location>
        <begin position="229"/>
        <end position="243"/>
    </location>
</feature>
<reference evidence="5" key="2">
    <citation type="journal article" date="2019" name="bioRxiv">
        <title>Genomics, evolutionary history and diagnostics of the Alternaria alternata species group including apple and Asian pear pathotypes.</title>
        <authorList>
            <person name="Armitage A.D."/>
            <person name="Cockerton H.M."/>
            <person name="Sreenivasaprasad S."/>
            <person name="Woodhall J.W."/>
            <person name="Lane C.R."/>
            <person name="Harrison R.J."/>
            <person name="Clarkson J.P."/>
        </authorList>
    </citation>
    <scope>NUCLEOTIDE SEQUENCE [LARGE SCALE GENOMIC DNA]</scope>
    <source>
        <strain evidence="5">FERA 1177</strain>
    </source>
</reference>
<evidence type="ECO:0000313" key="4">
    <source>
        <dbReference type="Proteomes" id="UP000077248"/>
    </source>
</evidence>
<keyword evidence="4" id="KW-1185">Reference proteome</keyword>
<proteinExistence type="predicted"/>
<evidence type="ECO:0000313" key="2">
    <source>
        <dbReference type="EMBL" id="OAG23916.1"/>
    </source>
</evidence>
<evidence type="ECO:0000313" key="5">
    <source>
        <dbReference type="Proteomes" id="UP000291422"/>
    </source>
</evidence>
<dbReference type="EMBL" id="PDXD01000001">
    <property type="protein sequence ID" value="RYN83196.1"/>
    <property type="molecule type" value="Genomic_DNA"/>
</dbReference>
<dbReference type="GeneID" id="29113094"/>
<dbReference type="VEuPathDB" id="FungiDB:CC77DRAFT_1047699"/>
<dbReference type="Proteomes" id="UP000291422">
    <property type="component" value="Unassembled WGS sequence"/>
</dbReference>
<dbReference type="RefSeq" id="XP_018389337.1">
    <property type="nucleotide sequence ID" value="XM_018527500.1"/>
</dbReference>
<sequence>MCDSTFTFGQRGCHFFQCPSRREYARLPKKLARLLSSSQLKKIYHVTLGFEDSFLLTWRDTGGRDRVESSGLPHELVDFLHAENRNIPNIRCTLGPYNSSFFIHDKASYLWKNLPGTLLVALQNNIQDGSWIDRPRLVALGAGDNFLLITEKNASVWDLRHYKSAVAFLEKSAMSDVHSLILHAYRYQSFVMQTKSGKLLFENVPPHQIASIQTMIAPVLQDTKDLQRRPLVHRESDKRENVQRRPSALQQRAQIRREWSEHTQEFTAQAKGVKLSFSLNVSLGGLARMLG</sequence>
<dbReference type="EMBL" id="KV441472">
    <property type="protein sequence ID" value="OAG23916.1"/>
    <property type="molecule type" value="Genomic_DNA"/>
</dbReference>
<reference evidence="3" key="3">
    <citation type="journal article" date="2019" name="J. ISSAAS">
        <title>Genomics, evolutionary history and diagnostics of the Alternaria alternata species group including apple and Asian pear pathotypes.</title>
        <authorList>
            <person name="Armitage A.D."/>
            <person name="Cockerton H.M."/>
            <person name="Sreenivasaprasad S."/>
            <person name="Woodhall J."/>
            <person name="Lane C."/>
            <person name="Harrison R.J."/>
            <person name="Clarkson J.P."/>
        </authorList>
    </citation>
    <scope>NUCLEOTIDE SEQUENCE</scope>
    <source>
        <strain evidence="3">FERA 1177</strain>
    </source>
</reference>
<organism evidence="2 4">
    <name type="scientific">Alternaria alternata</name>
    <name type="common">Alternaria rot fungus</name>
    <name type="synonym">Torula alternata</name>
    <dbReference type="NCBI Taxonomy" id="5599"/>
    <lineage>
        <taxon>Eukaryota</taxon>
        <taxon>Fungi</taxon>
        <taxon>Dikarya</taxon>
        <taxon>Ascomycota</taxon>
        <taxon>Pezizomycotina</taxon>
        <taxon>Dothideomycetes</taxon>
        <taxon>Pleosporomycetidae</taxon>
        <taxon>Pleosporales</taxon>
        <taxon>Pleosporineae</taxon>
        <taxon>Pleosporaceae</taxon>
        <taxon>Alternaria</taxon>
        <taxon>Alternaria sect. Alternaria</taxon>
        <taxon>Alternaria alternata complex</taxon>
    </lineage>
</organism>
<gene>
    <name evidence="3" type="ORF">AA0117_g537</name>
    <name evidence="2" type="ORF">CC77DRAFT_1047699</name>
</gene>
<dbReference type="Proteomes" id="UP000077248">
    <property type="component" value="Unassembled WGS sequence"/>
</dbReference>